<proteinExistence type="predicted"/>
<evidence type="ECO:0000313" key="3">
    <source>
        <dbReference type="EMBL" id="SCU83539.1"/>
    </source>
</evidence>
<keyword evidence="1" id="KW-0560">Oxidoreductase</keyword>
<accession>A0A1G4J1V3</accession>
<dbReference type="GO" id="GO:0005737">
    <property type="term" value="C:cytoplasm"/>
    <property type="evidence" value="ECO:0007669"/>
    <property type="project" value="TreeGrafter"/>
</dbReference>
<protein>
    <submittedName>
        <fullName evidence="3">LAME_0C05534g1_1</fullName>
    </submittedName>
</protein>
<evidence type="ECO:0000256" key="1">
    <source>
        <dbReference type="ARBA" id="ARBA00023002"/>
    </source>
</evidence>
<dbReference type="GO" id="GO:0009450">
    <property type="term" value="P:gamma-aminobutyric acid catabolic process"/>
    <property type="evidence" value="ECO:0007669"/>
    <property type="project" value="TreeGrafter"/>
</dbReference>
<dbReference type="InterPro" id="IPR016162">
    <property type="entry name" value="Ald_DH_N"/>
</dbReference>
<dbReference type="PANTHER" id="PTHR43353:SF5">
    <property type="entry name" value="SUCCINATE-SEMIALDEHYDE DEHYDROGENASE, MITOCHONDRIAL"/>
    <property type="match status" value="1"/>
</dbReference>
<dbReference type="InterPro" id="IPR050740">
    <property type="entry name" value="Aldehyde_DH_Superfamily"/>
</dbReference>
<dbReference type="EMBL" id="LT598479">
    <property type="protein sequence ID" value="SCU83539.1"/>
    <property type="molecule type" value="Genomic_DNA"/>
</dbReference>
<name>A0A1G4J1V3_9SACH</name>
<dbReference type="SUPFAM" id="SSF53720">
    <property type="entry name" value="ALDH-like"/>
    <property type="match status" value="1"/>
</dbReference>
<feature type="domain" description="Aldehyde dehydrogenase" evidence="2">
    <location>
        <begin position="35"/>
        <end position="462"/>
    </location>
</feature>
<keyword evidence="4" id="KW-1185">Reference proteome</keyword>
<evidence type="ECO:0000313" key="4">
    <source>
        <dbReference type="Proteomes" id="UP000191144"/>
    </source>
</evidence>
<dbReference type="AlphaFoldDB" id="A0A1G4J1V3"/>
<dbReference type="OrthoDB" id="310895at2759"/>
<dbReference type="GO" id="GO:0004777">
    <property type="term" value="F:succinate-semialdehyde dehydrogenase (NAD+) activity"/>
    <property type="evidence" value="ECO:0007669"/>
    <property type="project" value="TreeGrafter"/>
</dbReference>
<dbReference type="Gene3D" id="3.40.605.10">
    <property type="entry name" value="Aldehyde Dehydrogenase, Chain A, domain 1"/>
    <property type="match status" value="1"/>
</dbReference>
<dbReference type="InterPro" id="IPR015590">
    <property type="entry name" value="Aldehyde_DH_dom"/>
</dbReference>
<dbReference type="InterPro" id="IPR016163">
    <property type="entry name" value="Ald_DH_C"/>
</dbReference>
<dbReference type="Proteomes" id="UP000191144">
    <property type="component" value="Chromosome C"/>
</dbReference>
<dbReference type="InterPro" id="IPR016161">
    <property type="entry name" value="Ald_DH/histidinol_DH"/>
</dbReference>
<sequence length="488" mass="53534">MFVTKTSKRFASKSIVDCSILSTNALINGKWKHGEGYTVENPSTLEEVCKVTDCGVKYYHNSIKAAAIAFKDYRHSSAAERSQVLFDIYDLIQEHSMDLARLITLESGKAFVSSLIEVATAANCFQLFAKAASRPSASSALETSPYPRLTLEINQPLGVFFGIISHWSFSAAASKKLAAVIATANTCVLQLAQETPLAALALGYLCTQAGIPDGVCNVLPTTHGQSTGKLLCTDKRIRKVICTSPYNMHQFVLNNRAGLSDVEKVSFTSRGEIPFIISNDADISKAGRDIINCRFRLSNEYGSRRSRIFVHESLYNELASKLVSMVESDSRLGDGFGHSVTYGPLCSESEIHRISQLVEDAKDKAATVLCGGARASSLGPRFFRPTVLGNVNEEMKIVQQDFYEPIASLTKFKSLQEIVERVNKTHIGCAAYLYSSDSKKAFELAADLNFEVLHINTAFNQDSSAKCSISCSSKLKLYTKTEIVIWEP</sequence>
<evidence type="ECO:0000259" key="2">
    <source>
        <dbReference type="Pfam" id="PF00171"/>
    </source>
</evidence>
<dbReference type="PANTHER" id="PTHR43353">
    <property type="entry name" value="SUCCINATE-SEMIALDEHYDE DEHYDROGENASE, MITOCHONDRIAL"/>
    <property type="match status" value="1"/>
</dbReference>
<reference evidence="4" key="1">
    <citation type="submission" date="2016-03" db="EMBL/GenBank/DDBJ databases">
        <authorList>
            <person name="Devillers Hugo."/>
        </authorList>
    </citation>
    <scope>NUCLEOTIDE SEQUENCE [LARGE SCALE GENOMIC DNA]</scope>
</reference>
<dbReference type="Gene3D" id="3.40.309.10">
    <property type="entry name" value="Aldehyde Dehydrogenase, Chain A, domain 2"/>
    <property type="match status" value="1"/>
</dbReference>
<dbReference type="FunFam" id="3.40.605.10:FF:000063">
    <property type="entry name" value="Succinate-semialdehyde dehydrogenase, mitochondrial"/>
    <property type="match status" value="1"/>
</dbReference>
<dbReference type="Pfam" id="PF00171">
    <property type="entry name" value="Aldedh"/>
    <property type="match status" value="1"/>
</dbReference>
<organism evidence="3 4">
    <name type="scientific">Lachancea meyersii CBS 8951</name>
    <dbReference type="NCBI Taxonomy" id="1266667"/>
    <lineage>
        <taxon>Eukaryota</taxon>
        <taxon>Fungi</taxon>
        <taxon>Dikarya</taxon>
        <taxon>Ascomycota</taxon>
        <taxon>Saccharomycotina</taxon>
        <taxon>Saccharomycetes</taxon>
        <taxon>Saccharomycetales</taxon>
        <taxon>Saccharomycetaceae</taxon>
        <taxon>Lachancea</taxon>
    </lineage>
</organism>
<gene>
    <name evidence="3" type="ORF">LAME_0C05534G</name>
</gene>